<feature type="transmembrane region" description="Helical" evidence="1">
    <location>
        <begin position="75"/>
        <end position="99"/>
    </location>
</feature>
<name>A0ABX8LCG3_9GAMM</name>
<keyword evidence="1" id="KW-0472">Membrane</keyword>
<feature type="transmembrane region" description="Helical" evidence="1">
    <location>
        <begin position="44"/>
        <end position="63"/>
    </location>
</feature>
<proteinExistence type="predicted"/>
<evidence type="ECO:0000256" key="1">
    <source>
        <dbReference type="SAM" id="Phobius"/>
    </source>
</evidence>
<dbReference type="EMBL" id="CP077365">
    <property type="protein sequence ID" value="QXB48292.1"/>
    <property type="molecule type" value="Genomic_DNA"/>
</dbReference>
<dbReference type="Proteomes" id="UP000683517">
    <property type="component" value="Chromosome"/>
</dbReference>
<reference evidence="2 3" key="1">
    <citation type="submission" date="2021-06" db="EMBL/GenBank/DDBJ databases">
        <title>FDA dAtabase for Regulatory Grade micrObial Sequences (FDA-ARGOS): Supporting development and validation of Infectious Disease Dx tests.</title>
        <authorList>
            <person name="Sproer C."/>
            <person name="Gronow S."/>
            <person name="Severitt S."/>
            <person name="Schroder I."/>
            <person name="Tallon L."/>
            <person name="Sadzewicz L."/>
            <person name="Zhao X."/>
            <person name="Boylan J."/>
            <person name="Ott S."/>
            <person name="Bowen H."/>
            <person name="Vavikolanu K."/>
            <person name="Mehta A."/>
            <person name="Aluvathingal J."/>
            <person name="Nadendla S."/>
            <person name="Lowell S."/>
            <person name="Myers T."/>
            <person name="Yan Y."/>
        </authorList>
    </citation>
    <scope>NUCLEOTIDE SEQUENCE [LARGE SCALE GENOMIC DNA]</scope>
    <source>
        <strain evidence="2 3">FDAARGOS 1400</strain>
    </source>
</reference>
<keyword evidence="3" id="KW-1185">Reference proteome</keyword>
<feature type="transmembrane region" description="Helical" evidence="1">
    <location>
        <begin position="111"/>
        <end position="134"/>
    </location>
</feature>
<keyword evidence="1" id="KW-1133">Transmembrane helix</keyword>
<protein>
    <submittedName>
        <fullName evidence="2">Uncharacterized protein</fullName>
    </submittedName>
</protein>
<evidence type="ECO:0000313" key="3">
    <source>
        <dbReference type="Proteomes" id="UP000683517"/>
    </source>
</evidence>
<sequence length="174" mass="20476">MLYIVIRIKIILIYMKKAIFNDSKIFIQNLDPNQDQILNSLLKVPLYLFIPAWLLWIFTMMLNEGFTLEILKTTAIFPLLLFAVAMTYYIFAFIPAYLFQLFLQKYNFINFFSIIASALILTTLILSLMCLEFAPIEMIVFFSYFSVIFAITYWVLLLRTIKKAAKQSNLKFPN</sequence>
<organism evidence="2 3">
    <name type="scientific">Acinetobacter seifertii</name>
    <dbReference type="NCBI Taxonomy" id="1530123"/>
    <lineage>
        <taxon>Bacteria</taxon>
        <taxon>Pseudomonadati</taxon>
        <taxon>Pseudomonadota</taxon>
        <taxon>Gammaproteobacteria</taxon>
        <taxon>Moraxellales</taxon>
        <taxon>Moraxellaceae</taxon>
        <taxon>Acinetobacter</taxon>
        <taxon>Acinetobacter calcoaceticus/baumannii complex</taxon>
    </lineage>
</organism>
<evidence type="ECO:0000313" key="2">
    <source>
        <dbReference type="EMBL" id="QXB48292.1"/>
    </source>
</evidence>
<gene>
    <name evidence="2" type="ORF">I6L30_12880</name>
</gene>
<keyword evidence="1" id="KW-0812">Transmembrane</keyword>
<feature type="transmembrane region" description="Helical" evidence="1">
    <location>
        <begin position="140"/>
        <end position="158"/>
    </location>
</feature>
<accession>A0ABX8LCG3</accession>